<gene>
    <name evidence="3" type="ORF">AEST_17760</name>
</gene>
<evidence type="ECO:0000313" key="4">
    <source>
        <dbReference type="Proteomes" id="UP000012043"/>
    </source>
</evidence>
<feature type="chain" id="PRO_5003748820" description="YARHG domain-containing protein" evidence="2">
    <location>
        <begin position="19"/>
        <end position="165"/>
    </location>
</feature>
<keyword evidence="4" id="KW-1185">Reference proteome</keyword>
<proteinExistence type="predicted"/>
<organism evidence="3 4">
    <name type="scientific">Alishewanella aestuarii B11</name>
    <dbReference type="NCBI Taxonomy" id="1197174"/>
    <lineage>
        <taxon>Bacteria</taxon>
        <taxon>Pseudomonadati</taxon>
        <taxon>Pseudomonadota</taxon>
        <taxon>Gammaproteobacteria</taxon>
        <taxon>Alteromonadales</taxon>
        <taxon>Alteromonadaceae</taxon>
        <taxon>Alishewanella</taxon>
    </lineage>
</organism>
<feature type="region of interest" description="Disordered" evidence="1">
    <location>
        <begin position="75"/>
        <end position="104"/>
    </location>
</feature>
<dbReference type="EMBL" id="ALAB01000024">
    <property type="protein sequence ID" value="EJI85437.1"/>
    <property type="molecule type" value="Genomic_DNA"/>
</dbReference>
<comment type="caution">
    <text evidence="3">The sequence shown here is derived from an EMBL/GenBank/DDBJ whole genome shotgun (WGS) entry which is preliminary data.</text>
</comment>
<dbReference type="Proteomes" id="UP000012043">
    <property type="component" value="Unassembled WGS sequence"/>
</dbReference>
<protein>
    <recommendedName>
        <fullName evidence="5">YARHG domain-containing protein</fullName>
    </recommendedName>
</protein>
<evidence type="ECO:0000256" key="1">
    <source>
        <dbReference type="SAM" id="MobiDB-lite"/>
    </source>
</evidence>
<sequence length="165" mass="19143">MKRILTAALLIFPLAALANDQYSQRRCDSLNAERETIRKRFNSGYGVSERNYLNKRDRELFMLISTHCKKPVQERRLSTIQTPVRSEQTTSSSATTSSVTRSPRANFSARNHVFSPEKSAAWDAFYKIPARCRSRDTAPEDFVFCAEDKADQRREFERQWSKQNP</sequence>
<feature type="compositionally biased region" description="Low complexity" evidence="1">
    <location>
        <begin position="86"/>
        <end position="102"/>
    </location>
</feature>
<evidence type="ECO:0008006" key="5">
    <source>
        <dbReference type="Google" id="ProtNLM"/>
    </source>
</evidence>
<reference evidence="3 4" key="1">
    <citation type="journal article" date="2012" name="J. Bacteriol.">
        <title>Genome Sequence of Pectin-Degrading Alishewanella aestuarii Strain B11T, Isolated from Tidal Flat Sediment.</title>
        <authorList>
            <person name="Jung J."/>
            <person name="Choi S."/>
            <person name="Chun J."/>
            <person name="Park W."/>
        </authorList>
    </citation>
    <scope>NUCLEOTIDE SEQUENCE [LARGE SCALE GENOMIC DNA]</scope>
    <source>
        <strain evidence="3 4">B11</strain>
    </source>
</reference>
<accession>J2IE56</accession>
<evidence type="ECO:0000313" key="3">
    <source>
        <dbReference type="EMBL" id="EJI85437.1"/>
    </source>
</evidence>
<dbReference type="RefSeq" id="WP_008608525.1">
    <property type="nucleotide sequence ID" value="NZ_ALAB01000024.1"/>
</dbReference>
<keyword evidence="2" id="KW-0732">Signal</keyword>
<name>J2IE56_9ALTE</name>
<feature type="signal peptide" evidence="2">
    <location>
        <begin position="1"/>
        <end position="18"/>
    </location>
</feature>
<dbReference type="AlphaFoldDB" id="J2IE56"/>
<evidence type="ECO:0000256" key="2">
    <source>
        <dbReference type="SAM" id="SignalP"/>
    </source>
</evidence>